<name>A0ABT7NGP3_9BURK</name>
<dbReference type="SMART" id="SM00448">
    <property type="entry name" value="REC"/>
    <property type="match status" value="1"/>
</dbReference>
<accession>A0ABT7NGP3</accession>
<dbReference type="EMBL" id="JASZYV010000006">
    <property type="protein sequence ID" value="MDM0047091.1"/>
    <property type="molecule type" value="Genomic_DNA"/>
</dbReference>
<evidence type="ECO:0000256" key="2">
    <source>
        <dbReference type="PROSITE-ProRule" id="PRU00169"/>
    </source>
</evidence>
<evidence type="ECO:0000313" key="4">
    <source>
        <dbReference type="EMBL" id="MDM0047091.1"/>
    </source>
</evidence>
<dbReference type="SUPFAM" id="SSF52172">
    <property type="entry name" value="CheY-like"/>
    <property type="match status" value="1"/>
</dbReference>
<dbReference type="InterPro" id="IPR011006">
    <property type="entry name" value="CheY-like_superfamily"/>
</dbReference>
<comment type="caution">
    <text evidence="4">The sequence shown here is derived from an EMBL/GenBank/DDBJ whole genome shotgun (WGS) entry which is preliminary data.</text>
</comment>
<protein>
    <submittedName>
        <fullName evidence="4">Response regulator</fullName>
    </submittedName>
</protein>
<feature type="modified residue" description="4-aspartylphosphate" evidence="2">
    <location>
        <position position="58"/>
    </location>
</feature>
<evidence type="ECO:0000313" key="5">
    <source>
        <dbReference type="Proteomes" id="UP001174908"/>
    </source>
</evidence>
<dbReference type="InterPro" id="IPR001789">
    <property type="entry name" value="Sig_transdc_resp-reg_receiver"/>
</dbReference>
<dbReference type="RefSeq" id="WP_286662213.1">
    <property type="nucleotide sequence ID" value="NZ_JASZYV010000006.1"/>
</dbReference>
<dbReference type="PROSITE" id="PS50110">
    <property type="entry name" value="RESPONSE_REGULATORY"/>
    <property type="match status" value="1"/>
</dbReference>
<dbReference type="Proteomes" id="UP001174908">
    <property type="component" value="Unassembled WGS sequence"/>
</dbReference>
<evidence type="ECO:0000256" key="1">
    <source>
        <dbReference type="ARBA" id="ARBA00022553"/>
    </source>
</evidence>
<dbReference type="InterPro" id="IPR050595">
    <property type="entry name" value="Bact_response_regulator"/>
</dbReference>
<feature type="domain" description="Response regulatory" evidence="3">
    <location>
        <begin position="9"/>
        <end position="123"/>
    </location>
</feature>
<dbReference type="PANTHER" id="PTHR44591:SF3">
    <property type="entry name" value="RESPONSE REGULATORY DOMAIN-CONTAINING PROTEIN"/>
    <property type="match status" value="1"/>
</dbReference>
<proteinExistence type="predicted"/>
<sequence length="143" mass="15343">MPQPDGLRIVYIVDEDVPVREALARLIDSSGLEARPCTSLEEFLQQAHGIRVACVLLDVTRAHDSDLALRTALQSVASKLPVIGLSSSDDPAVRHLARDLGVRSFFQKPVDGAALLDSIDWLMHGDWRGKGGAAPGAPPLSRA</sequence>
<dbReference type="PANTHER" id="PTHR44591">
    <property type="entry name" value="STRESS RESPONSE REGULATOR PROTEIN 1"/>
    <property type="match status" value="1"/>
</dbReference>
<organism evidence="4 5">
    <name type="scientific">Variovorax dokdonensis</name>
    <dbReference type="NCBI Taxonomy" id="344883"/>
    <lineage>
        <taxon>Bacteria</taxon>
        <taxon>Pseudomonadati</taxon>
        <taxon>Pseudomonadota</taxon>
        <taxon>Betaproteobacteria</taxon>
        <taxon>Burkholderiales</taxon>
        <taxon>Comamonadaceae</taxon>
        <taxon>Variovorax</taxon>
    </lineage>
</organism>
<evidence type="ECO:0000259" key="3">
    <source>
        <dbReference type="PROSITE" id="PS50110"/>
    </source>
</evidence>
<gene>
    <name evidence="4" type="ORF">QTH91_21545</name>
</gene>
<keyword evidence="5" id="KW-1185">Reference proteome</keyword>
<keyword evidence="1 2" id="KW-0597">Phosphoprotein</keyword>
<dbReference type="Pfam" id="PF00072">
    <property type="entry name" value="Response_reg"/>
    <property type="match status" value="1"/>
</dbReference>
<dbReference type="Gene3D" id="3.40.50.2300">
    <property type="match status" value="1"/>
</dbReference>
<reference evidence="4" key="1">
    <citation type="submission" date="2023-06" db="EMBL/GenBank/DDBJ databases">
        <authorList>
            <person name="Jiang Y."/>
            <person name="Liu Q."/>
        </authorList>
    </citation>
    <scope>NUCLEOTIDE SEQUENCE</scope>
    <source>
        <strain evidence="4">CGMCC 1.12089</strain>
    </source>
</reference>